<dbReference type="EMBL" id="QPJY01000006">
    <property type="protein sequence ID" value="RCX29915.1"/>
    <property type="molecule type" value="Genomic_DNA"/>
</dbReference>
<name>A0A369C9X0_9GAMM</name>
<sequence length="48" mass="5009">MWLVQAATHCVVEAASLGPAGAPRRGPYPGRWLPAATRGAPVNPEAEQ</sequence>
<evidence type="ECO:0000256" key="1">
    <source>
        <dbReference type="SAM" id="MobiDB-lite"/>
    </source>
</evidence>
<organism evidence="2 3">
    <name type="scientific">Thioalbus denitrificans</name>
    <dbReference type="NCBI Taxonomy" id="547122"/>
    <lineage>
        <taxon>Bacteria</taxon>
        <taxon>Pseudomonadati</taxon>
        <taxon>Pseudomonadota</taxon>
        <taxon>Gammaproteobacteria</taxon>
        <taxon>Chromatiales</taxon>
        <taxon>Ectothiorhodospiraceae</taxon>
        <taxon>Thioalbus</taxon>
    </lineage>
</organism>
<keyword evidence="3" id="KW-1185">Reference proteome</keyword>
<dbReference type="AlphaFoldDB" id="A0A369C9X0"/>
<accession>A0A369C9X0</accession>
<proteinExistence type="predicted"/>
<feature type="compositionally biased region" description="Low complexity" evidence="1">
    <location>
        <begin position="18"/>
        <end position="31"/>
    </location>
</feature>
<gene>
    <name evidence="2" type="ORF">DFQ59_106147</name>
</gene>
<reference evidence="2 3" key="1">
    <citation type="submission" date="2018-07" db="EMBL/GenBank/DDBJ databases">
        <title>Genomic Encyclopedia of Type Strains, Phase IV (KMG-IV): sequencing the most valuable type-strain genomes for metagenomic binning, comparative biology and taxonomic classification.</title>
        <authorList>
            <person name="Goeker M."/>
        </authorList>
    </citation>
    <scope>NUCLEOTIDE SEQUENCE [LARGE SCALE GENOMIC DNA]</scope>
    <source>
        <strain evidence="2 3">DSM 26407</strain>
    </source>
</reference>
<comment type="caution">
    <text evidence="2">The sequence shown here is derived from an EMBL/GenBank/DDBJ whole genome shotgun (WGS) entry which is preliminary data.</text>
</comment>
<evidence type="ECO:0000313" key="2">
    <source>
        <dbReference type="EMBL" id="RCX29915.1"/>
    </source>
</evidence>
<dbReference type="Proteomes" id="UP000252707">
    <property type="component" value="Unassembled WGS sequence"/>
</dbReference>
<feature type="region of interest" description="Disordered" evidence="1">
    <location>
        <begin position="18"/>
        <end position="48"/>
    </location>
</feature>
<evidence type="ECO:0000313" key="3">
    <source>
        <dbReference type="Proteomes" id="UP000252707"/>
    </source>
</evidence>
<protein>
    <submittedName>
        <fullName evidence="2">Uncharacterized protein</fullName>
    </submittedName>
</protein>